<dbReference type="EMBL" id="CVRI01000048">
    <property type="protein sequence ID" value="CRK99081.1"/>
    <property type="molecule type" value="Genomic_DNA"/>
</dbReference>
<sequence>MSHISINLSKSHLTPPKNISSNMMYCDDAVRSKNREACNIENLMEYEIQSSGKDVRTRKCLMLNCFLKQFLNSNFLDPNTFIEF</sequence>
<proteinExistence type="predicted"/>
<gene>
    <name evidence="1" type="ORF">CLUMA_CG012409</name>
</gene>
<evidence type="ECO:0000313" key="1">
    <source>
        <dbReference type="EMBL" id="CRK99081.1"/>
    </source>
</evidence>
<reference evidence="1 2" key="1">
    <citation type="submission" date="2015-04" db="EMBL/GenBank/DDBJ databases">
        <authorList>
            <person name="Syromyatnikov M.Y."/>
            <person name="Popov V.N."/>
        </authorList>
    </citation>
    <scope>NUCLEOTIDE SEQUENCE [LARGE SCALE GENOMIC DNA]</scope>
</reference>
<name>A0A1J1IKV1_9DIPT</name>
<accession>A0A1J1IKV1</accession>
<dbReference type="Proteomes" id="UP000183832">
    <property type="component" value="Unassembled WGS sequence"/>
</dbReference>
<organism evidence="1 2">
    <name type="scientific">Clunio marinus</name>
    <dbReference type="NCBI Taxonomy" id="568069"/>
    <lineage>
        <taxon>Eukaryota</taxon>
        <taxon>Metazoa</taxon>
        <taxon>Ecdysozoa</taxon>
        <taxon>Arthropoda</taxon>
        <taxon>Hexapoda</taxon>
        <taxon>Insecta</taxon>
        <taxon>Pterygota</taxon>
        <taxon>Neoptera</taxon>
        <taxon>Endopterygota</taxon>
        <taxon>Diptera</taxon>
        <taxon>Nematocera</taxon>
        <taxon>Chironomoidea</taxon>
        <taxon>Chironomidae</taxon>
        <taxon>Clunio</taxon>
    </lineage>
</organism>
<dbReference type="AlphaFoldDB" id="A0A1J1IKV1"/>
<evidence type="ECO:0000313" key="2">
    <source>
        <dbReference type="Proteomes" id="UP000183832"/>
    </source>
</evidence>
<keyword evidence="2" id="KW-1185">Reference proteome</keyword>
<protein>
    <submittedName>
        <fullName evidence="1">CLUMA_CG012409, isoform A</fullName>
    </submittedName>
</protein>